<feature type="region of interest" description="Disordered" evidence="1">
    <location>
        <begin position="1"/>
        <end position="21"/>
    </location>
</feature>
<proteinExistence type="predicted"/>
<evidence type="ECO:0000313" key="3">
    <source>
        <dbReference type="Proteomes" id="UP001165083"/>
    </source>
</evidence>
<keyword evidence="3" id="KW-1185">Reference proteome</keyword>
<dbReference type="Proteomes" id="UP001165083">
    <property type="component" value="Unassembled WGS sequence"/>
</dbReference>
<name>A0A9W7CRF6_9STRA</name>
<dbReference type="EMBL" id="BSXW01001529">
    <property type="protein sequence ID" value="GMF37449.1"/>
    <property type="molecule type" value="Genomic_DNA"/>
</dbReference>
<comment type="caution">
    <text evidence="2">The sequence shown here is derived from an EMBL/GenBank/DDBJ whole genome shotgun (WGS) entry which is preliminary data.</text>
</comment>
<sequence>MNLHLKARPRTNRQIIDEDDDEEERGFNELVQQLRAKNLVQKITRSNSLTALEKMDDAMVLNLAKSDIKKQMKSLFKVIDEEQKITPSSMAQRLKTIPDTEISPEHKTLLLEAFTKYFNKKQNN</sequence>
<gene>
    <name evidence="2" type="ORF">Plil01_001576300</name>
</gene>
<dbReference type="OrthoDB" id="98235at2759"/>
<evidence type="ECO:0000256" key="1">
    <source>
        <dbReference type="SAM" id="MobiDB-lite"/>
    </source>
</evidence>
<protein>
    <submittedName>
        <fullName evidence="2">Unnamed protein product</fullName>
    </submittedName>
</protein>
<evidence type="ECO:0000313" key="2">
    <source>
        <dbReference type="EMBL" id="GMF37449.1"/>
    </source>
</evidence>
<dbReference type="AlphaFoldDB" id="A0A9W7CRF6"/>
<feature type="compositionally biased region" description="Basic residues" evidence="1">
    <location>
        <begin position="1"/>
        <end position="11"/>
    </location>
</feature>
<organism evidence="2 3">
    <name type="scientific">Phytophthora lilii</name>
    <dbReference type="NCBI Taxonomy" id="2077276"/>
    <lineage>
        <taxon>Eukaryota</taxon>
        <taxon>Sar</taxon>
        <taxon>Stramenopiles</taxon>
        <taxon>Oomycota</taxon>
        <taxon>Peronosporomycetes</taxon>
        <taxon>Peronosporales</taxon>
        <taxon>Peronosporaceae</taxon>
        <taxon>Phytophthora</taxon>
    </lineage>
</organism>
<accession>A0A9W7CRF6</accession>
<reference evidence="2" key="1">
    <citation type="submission" date="2023-04" db="EMBL/GenBank/DDBJ databases">
        <title>Phytophthora lilii NBRC 32176.</title>
        <authorList>
            <person name="Ichikawa N."/>
            <person name="Sato H."/>
            <person name="Tonouchi N."/>
        </authorList>
    </citation>
    <scope>NUCLEOTIDE SEQUENCE</scope>
    <source>
        <strain evidence="2">NBRC 32176</strain>
    </source>
</reference>